<dbReference type="InterPro" id="IPR049709">
    <property type="entry name" value="IniB-like_N"/>
</dbReference>
<evidence type="ECO:0000313" key="3">
    <source>
        <dbReference type="Proteomes" id="UP000475545"/>
    </source>
</evidence>
<evidence type="ECO:0000313" key="2">
    <source>
        <dbReference type="EMBL" id="MXP21860.1"/>
    </source>
</evidence>
<proteinExistence type="predicted"/>
<keyword evidence="3" id="KW-1185">Reference proteome</keyword>
<reference evidence="2 3" key="1">
    <citation type="submission" date="2019-11" db="EMBL/GenBank/DDBJ databases">
        <title>Gordonia sp. nov., a novel actinobacterium isolated from mangrove soil in Hainan.</title>
        <authorList>
            <person name="Huang X."/>
            <person name="Xie Y."/>
            <person name="Chu X."/>
            <person name="Xiao K."/>
        </authorList>
    </citation>
    <scope>NUCLEOTIDE SEQUENCE [LARGE SCALE GENOMIC DNA]</scope>
    <source>
        <strain evidence="2 3">HNM0687</strain>
    </source>
</reference>
<feature type="compositionally biased region" description="Low complexity" evidence="1">
    <location>
        <begin position="187"/>
        <end position="196"/>
    </location>
</feature>
<dbReference type="Proteomes" id="UP000475545">
    <property type="component" value="Unassembled WGS sequence"/>
</dbReference>
<dbReference type="EMBL" id="WMBR01000002">
    <property type="protein sequence ID" value="MXP21860.1"/>
    <property type="molecule type" value="Genomic_DNA"/>
</dbReference>
<feature type="region of interest" description="Disordered" evidence="1">
    <location>
        <begin position="239"/>
        <end position="306"/>
    </location>
</feature>
<comment type="caution">
    <text evidence="2">The sequence shown here is derived from an EMBL/GenBank/DDBJ whole genome shotgun (WGS) entry which is preliminary data.</text>
</comment>
<name>A0A6L7GPP6_9ACTN</name>
<feature type="region of interest" description="Disordered" evidence="1">
    <location>
        <begin position="132"/>
        <end position="214"/>
    </location>
</feature>
<feature type="compositionally biased region" description="Basic and acidic residues" evidence="1">
    <location>
        <begin position="147"/>
        <end position="159"/>
    </location>
</feature>
<accession>A0A6L7GPP6</accession>
<dbReference type="NCBIfam" id="NF038175">
    <property type="entry name" value="IniB_NTERM"/>
    <property type="match status" value="1"/>
</dbReference>
<evidence type="ECO:0000256" key="1">
    <source>
        <dbReference type="SAM" id="MobiDB-lite"/>
    </source>
</evidence>
<organism evidence="2 3">
    <name type="scientific">Gordonia mangrovi</name>
    <dbReference type="NCBI Taxonomy" id="2665643"/>
    <lineage>
        <taxon>Bacteria</taxon>
        <taxon>Bacillati</taxon>
        <taxon>Actinomycetota</taxon>
        <taxon>Actinomycetes</taxon>
        <taxon>Mycobacteriales</taxon>
        <taxon>Gordoniaceae</taxon>
        <taxon>Gordonia</taxon>
    </lineage>
</organism>
<dbReference type="RefSeq" id="WP_160901996.1">
    <property type="nucleotide sequence ID" value="NZ_CP102850.1"/>
</dbReference>
<feature type="compositionally biased region" description="Polar residues" evidence="1">
    <location>
        <begin position="250"/>
        <end position="264"/>
    </location>
</feature>
<sequence length="355" mass="35926">MNPNQQMDELIAFIQNLFESGEAAEDFEKNPGRCLELAGLDDVTPAQVQEAATVAAQAVQPAAGGDGGWAPPPVSGGGSVASIIQNVTNNYYQQFNNTTIIGDNNTVDTTQTMATGDGSVAVGGNANGPIATTGGVAGTDNTVGNSTDDHSVDVDKSIDGDGSGNTANTNVTDNSRNDSHNRADVSAPAPATTPVAAPAPQPFHPAPIPVDDSTVFGVSEQPLHALATTLPFADPIPDDLVSDAPIDPRLTTTVDDLTAGGQSTSDDDPDTTELADSTTAPDAVDGPSEWTYPEDPDPLDGTVDVPLDAPVSIAEPVTYDTPAVAQPMSTGYDPAPVGEPAAAAVAPVDAGLDMG</sequence>
<dbReference type="AlphaFoldDB" id="A0A6L7GPP6"/>
<protein>
    <submittedName>
        <fullName evidence="2">Uncharacterized protein</fullName>
    </submittedName>
</protein>
<feature type="compositionally biased region" description="Pro residues" evidence="1">
    <location>
        <begin position="197"/>
        <end position="208"/>
    </location>
</feature>
<feature type="compositionally biased region" description="Polar residues" evidence="1">
    <location>
        <begin position="164"/>
        <end position="174"/>
    </location>
</feature>
<gene>
    <name evidence="2" type="ORF">GIY30_10915</name>
</gene>